<sequence length="443" mass="48195">MHLADRRGTEIVHLTHHAPDARQPRLTKMTVAAASTTLQPLGANLHHVSARYDGPQHKAVRRAADRVHHLLDAFEAPHTITGDALCGIDPATGNTTVYTGLALGGGRPYTFATGSLPADGLRKAAELTVITGHCLWPEDAVRLVTTTGQRMSLLALRSCRLVDVPAIVSIEWDGPELSVYEIESCARLADSVAALAAPAGLRLPTTIAVQLPRLQYYGIVEPLLRSGKMCPELGVHLFDLIDDHRGRLIAHWERQLELRLPAGWRSRIEVSARPELDHFADRVYHGLTRGRVLGVHDLPAADRCDPVIAAVLRHMRPRTVAELGVATYVAQYLRAGVGGSLAVAVENDPERRILSTARRVATELGSHRGGPVRMVGLYPLGRLWATQAGTVTRPDLYQHTPGRWARDSASGELVDLLQLCGDLYPARRELYPALGMAAVLESA</sequence>
<evidence type="ECO:0000313" key="2">
    <source>
        <dbReference type="Proteomes" id="UP000579945"/>
    </source>
</evidence>
<reference evidence="1 2" key="1">
    <citation type="submission" date="2020-08" db="EMBL/GenBank/DDBJ databases">
        <title>Sequencing the genomes of 1000 actinobacteria strains.</title>
        <authorList>
            <person name="Klenk H.-P."/>
        </authorList>
    </citation>
    <scope>NUCLEOTIDE SEQUENCE [LARGE SCALE GENOMIC DNA]</scope>
    <source>
        <strain evidence="1 2">DSM 44320</strain>
    </source>
</reference>
<dbReference type="GeneID" id="95395771"/>
<keyword evidence="2" id="KW-1185">Reference proteome</keyword>
<gene>
    <name evidence="1" type="ORF">FHR33_009803</name>
</gene>
<dbReference type="AlphaFoldDB" id="A0A7W5VHR4"/>
<dbReference type="RefSeq" id="WP_183662601.1">
    <property type="nucleotide sequence ID" value="NZ_JACIBV010000003.1"/>
</dbReference>
<evidence type="ECO:0000313" key="1">
    <source>
        <dbReference type="EMBL" id="MBB3733850.1"/>
    </source>
</evidence>
<comment type="caution">
    <text evidence="1">The sequence shown here is derived from an EMBL/GenBank/DDBJ whole genome shotgun (WGS) entry which is preliminary data.</text>
</comment>
<dbReference type="Proteomes" id="UP000579945">
    <property type="component" value="Unassembled WGS sequence"/>
</dbReference>
<protein>
    <submittedName>
        <fullName evidence="1">Uncharacterized protein</fullName>
    </submittedName>
</protein>
<proteinExistence type="predicted"/>
<accession>A0A7W5VHR4</accession>
<dbReference type="EMBL" id="JACIBV010000003">
    <property type="protein sequence ID" value="MBB3733850.1"/>
    <property type="molecule type" value="Genomic_DNA"/>
</dbReference>
<organism evidence="1 2">
    <name type="scientific">Nonomuraea dietziae</name>
    <dbReference type="NCBI Taxonomy" id="65515"/>
    <lineage>
        <taxon>Bacteria</taxon>
        <taxon>Bacillati</taxon>
        <taxon>Actinomycetota</taxon>
        <taxon>Actinomycetes</taxon>
        <taxon>Streptosporangiales</taxon>
        <taxon>Streptosporangiaceae</taxon>
        <taxon>Nonomuraea</taxon>
    </lineage>
</organism>
<name>A0A7W5VHR4_9ACTN</name>